<dbReference type="GO" id="GO:0000703">
    <property type="term" value="F:oxidized pyrimidine nucleobase lesion DNA N-glycosylase activity"/>
    <property type="evidence" value="ECO:0007669"/>
    <property type="project" value="TreeGrafter"/>
</dbReference>
<accession>A0A150SVN9</accession>
<dbReference type="CDD" id="cd08971">
    <property type="entry name" value="AcNei2_N"/>
    <property type="match status" value="1"/>
</dbReference>
<dbReference type="InterPro" id="IPR015887">
    <property type="entry name" value="DNA_glyclase_Znf_dom_DNA_BS"/>
</dbReference>
<dbReference type="SMART" id="SM00898">
    <property type="entry name" value="Fapy_DNA_glyco"/>
    <property type="match status" value="1"/>
</dbReference>
<feature type="domain" description="FPG-type" evidence="16">
    <location>
        <begin position="269"/>
        <end position="305"/>
    </location>
</feature>
<evidence type="ECO:0000259" key="17">
    <source>
        <dbReference type="PROSITE" id="PS51068"/>
    </source>
</evidence>
<keyword evidence="12" id="KW-0326">Glycosidase</keyword>
<comment type="similarity">
    <text evidence="1">Belongs to the FPG family.</text>
</comment>
<evidence type="ECO:0000256" key="1">
    <source>
        <dbReference type="ARBA" id="ARBA00009409"/>
    </source>
</evidence>
<dbReference type="SUPFAM" id="SSF81624">
    <property type="entry name" value="N-terminal domain of MutM-like DNA repair proteins"/>
    <property type="match status" value="1"/>
</dbReference>
<feature type="domain" description="Formamidopyrimidine-DNA glycosylase catalytic" evidence="17">
    <location>
        <begin position="30"/>
        <end position="119"/>
    </location>
</feature>
<keyword evidence="5 14" id="KW-0863">Zinc-finger</keyword>
<dbReference type="Gene3D" id="3.20.190.10">
    <property type="entry name" value="MutM-like, N-terminal"/>
    <property type="match status" value="1"/>
</dbReference>
<dbReference type="EMBL" id="JEMC01001539">
    <property type="protein sequence ID" value="KYF96483.1"/>
    <property type="molecule type" value="Genomic_DNA"/>
</dbReference>
<evidence type="ECO:0000313" key="18">
    <source>
        <dbReference type="EMBL" id="KYF96483.1"/>
    </source>
</evidence>
<evidence type="ECO:0000256" key="2">
    <source>
        <dbReference type="ARBA" id="ARBA00012720"/>
    </source>
</evidence>
<dbReference type="InterPro" id="IPR035937">
    <property type="entry name" value="FPG_N"/>
</dbReference>
<dbReference type="PROSITE" id="PS01242">
    <property type="entry name" value="ZF_FPG_1"/>
    <property type="match status" value="1"/>
</dbReference>
<dbReference type="Proteomes" id="UP000075515">
    <property type="component" value="Unassembled WGS sequence"/>
</dbReference>
<protein>
    <recommendedName>
        <fullName evidence="2">DNA-(apurinic or apyrimidinic site) lyase</fullName>
        <ecNumber evidence="2">4.2.99.18</ecNumber>
    </recommendedName>
</protein>
<sequence length="347" mass="37769">MPADDRALFALEPLAVRSICTKSVLEPLMPEGDTLFRIAAALGPALEGARVIALELPRSDRRCDALVGRRIERVEARGKNLLIFFDEGTVLHTHLRMSGAWHLYREGERWKRSEATASAILAVPGYVAVCFRAPIVRLLRASALRGDRLLGGLGPDLLGDGFDAAEALRRLRALDEVPLGVAIMDQRVVAGIGNVYKSELLFRRRLDPFAPVQAYSDEELSAMLDLGRRLLQANVEPRDPSGAYRGPTAHYLHTRTTRAGFDRGRRPVSVYGREGRACYDCGAAVQMRRQGTMMRSTYFCPRCQQARPAPAPSAAPATPAETMQPDGSAPSSDGSAPSSDGSTRSVS</sequence>
<dbReference type="InterPro" id="IPR010979">
    <property type="entry name" value="Ribosomal_uS13-like_H2TH"/>
</dbReference>
<evidence type="ECO:0000256" key="3">
    <source>
        <dbReference type="ARBA" id="ARBA00022723"/>
    </source>
</evidence>
<dbReference type="GO" id="GO:0003684">
    <property type="term" value="F:damaged DNA binding"/>
    <property type="evidence" value="ECO:0007669"/>
    <property type="project" value="InterPro"/>
</dbReference>
<dbReference type="Pfam" id="PF06831">
    <property type="entry name" value="H2TH"/>
    <property type="match status" value="1"/>
</dbReference>
<dbReference type="SUPFAM" id="SSF57716">
    <property type="entry name" value="Glucocorticoid receptor-like (DNA-binding domain)"/>
    <property type="match status" value="1"/>
</dbReference>
<evidence type="ECO:0000256" key="9">
    <source>
        <dbReference type="ARBA" id="ARBA00023204"/>
    </source>
</evidence>
<dbReference type="AlphaFoldDB" id="A0A150SVN9"/>
<dbReference type="PROSITE" id="PS51068">
    <property type="entry name" value="FPG_CAT"/>
    <property type="match status" value="1"/>
</dbReference>
<evidence type="ECO:0000256" key="4">
    <source>
        <dbReference type="ARBA" id="ARBA00022763"/>
    </source>
</evidence>
<reference evidence="18 19" key="1">
    <citation type="submission" date="2014-02" db="EMBL/GenBank/DDBJ databases">
        <title>The small core and large imbalanced accessory genome model reveals a collaborative survival strategy of Sorangium cellulosum strains in nature.</title>
        <authorList>
            <person name="Han K."/>
            <person name="Peng R."/>
            <person name="Blom J."/>
            <person name="Li Y.-Z."/>
        </authorList>
    </citation>
    <scope>NUCLEOTIDE SEQUENCE [LARGE SCALE GENOMIC DNA]</scope>
    <source>
        <strain evidence="18 19">So0149</strain>
    </source>
</reference>
<evidence type="ECO:0000256" key="11">
    <source>
        <dbReference type="ARBA" id="ARBA00023268"/>
    </source>
</evidence>
<keyword evidence="3" id="KW-0479">Metal-binding</keyword>
<dbReference type="InterPro" id="IPR044090">
    <property type="entry name" value="Nei2_N"/>
</dbReference>
<dbReference type="GO" id="GO:0140078">
    <property type="term" value="F:class I DNA-(apurinic or apyrimidinic site) endonuclease activity"/>
    <property type="evidence" value="ECO:0007669"/>
    <property type="project" value="UniProtKB-EC"/>
</dbReference>
<name>A0A150SVN9_SORCE</name>
<evidence type="ECO:0000256" key="5">
    <source>
        <dbReference type="ARBA" id="ARBA00022771"/>
    </source>
</evidence>
<evidence type="ECO:0000256" key="8">
    <source>
        <dbReference type="ARBA" id="ARBA00023125"/>
    </source>
</evidence>
<dbReference type="EC" id="4.2.99.18" evidence="2"/>
<dbReference type="SUPFAM" id="SSF46946">
    <property type="entry name" value="S13-like H2TH domain"/>
    <property type="match status" value="1"/>
</dbReference>
<dbReference type="Gene3D" id="1.10.8.50">
    <property type="match status" value="1"/>
</dbReference>
<evidence type="ECO:0000256" key="6">
    <source>
        <dbReference type="ARBA" id="ARBA00022801"/>
    </source>
</evidence>
<keyword evidence="8" id="KW-0238">DNA-binding</keyword>
<organism evidence="18 19">
    <name type="scientific">Sorangium cellulosum</name>
    <name type="common">Polyangium cellulosum</name>
    <dbReference type="NCBI Taxonomy" id="56"/>
    <lineage>
        <taxon>Bacteria</taxon>
        <taxon>Pseudomonadati</taxon>
        <taxon>Myxococcota</taxon>
        <taxon>Polyangia</taxon>
        <taxon>Polyangiales</taxon>
        <taxon>Polyangiaceae</taxon>
        <taxon>Sorangium</taxon>
    </lineage>
</organism>
<evidence type="ECO:0000256" key="7">
    <source>
        <dbReference type="ARBA" id="ARBA00022833"/>
    </source>
</evidence>
<keyword evidence="9" id="KW-0234">DNA repair</keyword>
<proteinExistence type="inferred from homology"/>
<evidence type="ECO:0000256" key="12">
    <source>
        <dbReference type="ARBA" id="ARBA00023295"/>
    </source>
</evidence>
<evidence type="ECO:0000313" key="19">
    <source>
        <dbReference type="Proteomes" id="UP000075515"/>
    </source>
</evidence>
<keyword evidence="6" id="KW-0378">Hydrolase</keyword>
<keyword evidence="4" id="KW-0227">DNA damage</keyword>
<dbReference type="InterPro" id="IPR012319">
    <property type="entry name" value="FPG_cat"/>
</dbReference>
<dbReference type="Pfam" id="PF01149">
    <property type="entry name" value="Fapy_DNA_glyco"/>
    <property type="match status" value="1"/>
</dbReference>
<evidence type="ECO:0000256" key="14">
    <source>
        <dbReference type="PROSITE-ProRule" id="PRU00391"/>
    </source>
</evidence>
<keyword evidence="10" id="KW-0456">Lyase</keyword>
<evidence type="ECO:0000256" key="15">
    <source>
        <dbReference type="SAM" id="MobiDB-lite"/>
    </source>
</evidence>
<dbReference type="GO" id="GO:0008270">
    <property type="term" value="F:zinc ion binding"/>
    <property type="evidence" value="ECO:0007669"/>
    <property type="project" value="UniProtKB-KW"/>
</dbReference>
<keyword evidence="11" id="KW-0511">Multifunctional enzyme</keyword>
<evidence type="ECO:0000256" key="13">
    <source>
        <dbReference type="ARBA" id="ARBA00044632"/>
    </source>
</evidence>
<comment type="caution">
    <text evidence="18">The sequence shown here is derived from an EMBL/GenBank/DDBJ whole genome shotgun (WGS) entry which is preliminary data.</text>
</comment>
<dbReference type="PANTHER" id="PTHR42697">
    <property type="entry name" value="ENDONUCLEASE 8"/>
    <property type="match status" value="1"/>
</dbReference>
<dbReference type="PANTHER" id="PTHR42697:SF1">
    <property type="entry name" value="ENDONUCLEASE 8"/>
    <property type="match status" value="1"/>
</dbReference>
<dbReference type="GO" id="GO:0006284">
    <property type="term" value="P:base-excision repair"/>
    <property type="evidence" value="ECO:0007669"/>
    <property type="project" value="InterPro"/>
</dbReference>
<keyword evidence="7" id="KW-0862">Zinc</keyword>
<feature type="region of interest" description="Disordered" evidence="15">
    <location>
        <begin position="305"/>
        <end position="347"/>
    </location>
</feature>
<gene>
    <name evidence="18" type="ORF">BE18_31200</name>
</gene>
<dbReference type="InterPro" id="IPR015886">
    <property type="entry name" value="H2TH_FPG"/>
</dbReference>
<evidence type="ECO:0000259" key="16">
    <source>
        <dbReference type="PROSITE" id="PS51066"/>
    </source>
</evidence>
<evidence type="ECO:0000256" key="10">
    <source>
        <dbReference type="ARBA" id="ARBA00023239"/>
    </source>
</evidence>
<dbReference type="InterPro" id="IPR000214">
    <property type="entry name" value="Znf_DNA_glyclase/AP_lyase"/>
</dbReference>
<comment type="catalytic activity">
    <reaction evidence="13">
        <text>2'-deoxyribonucleotide-(2'-deoxyribose 5'-phosphate)-2'-deoxyribonucleotide-DNA = a 3'-end 2'-deoxyribonucleotide-(2,3-dehydro-2,3-deoxyribose 5'-phosphate)-DNA + a 5'-end 5'-phospho-2'-deoxyribonucleoside-DNA + H(+)</text>
        <dbReference type="Rhea" id="RHEA:66592"/>
        <dbReference type="Rhea" id="RHEA-COMP:13180"/>
        <dbReference type="Rhea" id="RHEA-COMP:16897"/>
        <dbReference type="Rhea" id="RHEA-COMP:17067"/>
        <dbReference type="ChEBI" id="CHEBI:15378"/>
        <dbReference type="ChEBI" id="CHEBI:136412"/>
        <dbReference type="ChEBI" id="CHEBI:157695"/>
        <dbReference type="ChEBI" id="CHEBI:167181"/>
        <dbReference type="EC" id="4.2.99.18"/>
    </reaction>
</comment>
<feature type="compositionally biased region" description="Low complexity" evidence="15">
    <location>
        <begin position="306"/>
        <end position="347"/>
    </location>
</feature>
<dbReference type="SMART" id="SM01232">
    <property type="entry name" value="H2TH"/>
    <property type="match status" value="1"/>
</dbReference>
<dbReference type="PROSITE" id="PS51066">
    <property type="entry name" value="ZF_FPG_2"/>
    <property type="match status" value="1"/>
</dbReference>